<protein>
    <submittedName>
        <fullName evidence="1">Uncharacterized protein</fullName>
    </submittedName>
</protein>
<comment type="caution">
    <text evidence="1">The sequence shown here is derived from an EMBL/GenBank/DDBJ whole genome shotgun (WGS) entry which is preliminary data.</text>
</comment>
<organism evidence="1 2">
    <name type="scientific">Paraburkholderia solitsugae</name>
    <dbReference type="NCBI Taxonomy" id="2675748"/>
    <lineage>
        <taxon>Bacteria</taxon>
        <taxon>Pseudomonadati</taxon>
        <taxon>Pseudomonadota</taxon>
        <taxon>Betaproteobacteria</taxon>
        <taxon>Burkholderiales</taxon>
        <taxon>Burkholderiaceae</taxon>
        <taxon>Paraburkholderia</taxon>
    </lineage>
</organism>
<dbReference type="Proteomes" id="UP000652198">
    <property type="component" value="Unassembled WGS sequence"/>
</dbReference>
<evidence type="ECO:0000313" key="1">
    <source>
        <dbReference type="EMBL" id="NPT39795.1"/>
    </source>
</evidence>
<keyword evidence="2" id="KW-1185">Reference proteome</keyword>
<gene>
    <name evidence="1" type="ORF">GNZ12_00335</name>
</gene>
<reference evidence="1 2" key="1">
    <citation type="submission" date="2019-11" db="EMBL/GenBank/DDBJ databases">
        <title>Metabolism of dissolved organic matter in forest soils.</title>
        <authorList>
            <person name="Cyle K.T."/>
            <person name="Wilhelm R.C."/>
            <person name="Martinez C.E."/>
        </authorList>
    </citation>
    <scope>NUCLEOTIDE SEQUENCE [LARGE SCALE GENOMIC DNA]</scope>
    <source>
        <strain evidence="1 2">1N</strain>
    </source>
</reference>
<dbReference type="RefSeq" id="WP_172308487.1">
    <property type="nucleotide sequence ID" value="NZ_WOEY01000002.1"/>
</dbReference>
<sequence length="74" mass="8461">MKRGSLMPPRECTQVHAVLRAHFIASDAVYLLVLKQAFDLVHQNGQLKKSTYLQRRGWGDFASLRPQAYAFRAT</sequence>
<dbReference type="EMBL" id="WOEY01000002">
    <property type="protein sequence ID" value="NPT39795.1"/>
    <property type="molecule type" value="Genomic_DNA"/>
</dbReference>
<proteinExistence type="predicted"/>
<evidence type="ECO:0000313" key="2">
    <source>
        <dbReference type="Proteomes" id="UP000652198"/>
    </source>
</evidence>
<accession>A0ABX2BJ43</accession>
<name>A0ABX2BJ43_9BURK</name>